<sequence>MEKGNLNSTSFSYKDYNEYGFRFNEQDYILAVKDEDFPDKNIILILHRKGQMIEDIDEYDMGSKVFIVRDRNSPDILSLGERFYVNQLLKISLGNVVYNNGCEDNPNYPRVKTFHSNLSEIVNNEIIEIFEGKINEAKSSFDPKEAILKPLLSEKYMGFNSCFFITENNKTMKGPFVVKKKDSEEQFVIRKSEYMQFGEYNMNDNSFIAFSANDIERKIFIPGVNDLPSPNTIDFISDEDLLKEFEGKIKRSSNDYNIDILNSFIDFIQKNTTGISVTAHSKRNERLLALIDAGKSEILSNIDFIKHLPEMKSVKDEINLLSEKKMQLNAEITKLINQEEGLQQDIEKEKLEFENLKQDKENFKEQELANKKTILETEIAELEERKSNLSSIIDEKEKELSKQLDTIKDDIRWKQKSQKELEDAIQNLRREFANKQVEEQEKLKELIQHKKYFDFLSGRDLSTYNVNDETQYLDLRINDEEVKYENYSSFRNQVLDIFARNNRKIEAHFLDNLLISVHQNTLTLLAGLPGTGKTSLAKLLVNTLASPEKIREVSVCRGWTSSKDLVGFFNPLTRRFTPSSTGVYSLLKQLDYECKNNLFSNSTFAYVILDEANLSPLEHYWSIFYNLTDSKVDEKNYFNLDLGGTEHINYTNNLRFIGTINYDQTTEELSPRVIDRANIIRLKPQDFNLDNLMYHDIKKVLLRYKDIQDFFELLDFKSEVNIAFDNEREKVFEDIKAQFKKLNIYISPRVEISIKRYCSVAKNIMHEENKPLDYSIAQRLLPLINVQGTNSKQKLKDLQAMLPEEKFSISANILKDIISLGEEGEIYENQFNYFLTLSHA</sequence>
<proteinExistence type="predicted"/>
<feature type="coiled-coil region" evidence="1">
    <location>
        <begin position="311"/>
        <end position="450"/>
    </location>
</feature>
<keyword evidence="1" id="KW-0175">Coiled coil</keyword>
<dbReference type="RefSeq" id="WP_022400985.1">
    <property type="nucleotide sequence ID" value="NZ_QSUO01000009.1"/>
</dbReference>
<dbReference type="EMBL" id="CYZF01000007">
    <property type="protein sequence ID" value="CUO87952.1"/>
    <property type="molecule type" value="Genomic_DNA"/>
</dbReference>
<accession>A0A174IKQ8</accession>
<dbReference type="EMBL" id="QSEE01000003">
    <property type="protein sequence ID" value="RGZ50437.1"/>
    <property type="molecule type" value="Genomic_DNA"/>
</dbReference>
<organism evidence="2 4">
    <name type="scientific">Bacteroides uniformis</name>
    <dbReference type="NCBI Taxonomy" id="820"/>
    <lineage>
        <taxon>Bacteria</taxon>
        <taxon>Pseudomonadati</taxon>
        <taxon>Bacteroidota</taxon>
        <taxon>Bacteroidia</taxon>
        <taxon>Bacteroidales</taxon>
        <taxon>Bacteroidaceae</taxon>
        <taxon>Bacteroides</taxon>
    </lineage>
</organism>
<dbReference type="Proteomes" id="UP000283684">
    <property type="component" value="Unassembled WGS sequence"/>
</dbReference>
<protein>
    <submittedName>
        <fullName evidence="2">ATPase</fullName>
    </submittedName>
</protein>
<dbReference type="AlphaFoldDB" id="A0A174IKQ8"/>
<evidence type="ECO:0000313" key="3">
    <source>
        <dbReference type="EMBL" id="RGZ50437.1"/>
    </source>
</evidence>
<evidence type="ECO:0000313" key="2">
    <source>
        <dbReference type="EMBL" id="CUO87952.1"/>
    </source>
</evidence>
<dbReference type="Proteomes" id="UP000095419">
    <property type="component" value="Unassembled WGS sequence"/>
</dbReference>
<dbReference type="InterPro" id="IPR027417">
    <property type="entry name" value="P-loop_NTPase"/>
</dbReference>
<reference evidence="2 4" key="1">
    <citation type="submission" date="2015-09" db="EMBL/GenBank/DDBJ databases">
        <authorList>
            <consortium name="Pathogen Informatics"/>
        </authorList>
    </citation>
    <scope>NUCLEOTIDE SEQUENCE [LARGE SCALE GENOMIC DNA]</scope>
    <source>
        <strain evidence="2 4">2789STDY5608791</strain>
    </source>
</reference>
<dbReference type="SUPFAM" id="SSF52540">
    <property type="entry name" value="P-loop containing nucleoside triphosphate hydrolases"/>
    <property type="match status" value="1"/>
</dbReference>
<dbReference type="Gene3D" id="3.40.50.300">
    <property type="entry name" value="P-loop containing nucleotide triphosphate hydrolases"/>
    <property type="match status" value="1"/>
</dbReference>
<evidence type="ECO:0000313" key="4">
    <source>
        <dbReference type="Proteomes" id="UP000095419"/>
    </source>
</evidence>
<evidence type="ECO:0000256" key="1">
    <source>
        <dbReference type="SAM" id="Coils"/>
    </source>
</evidence>
<evidence type="ECO:0000313" key="5">
    <source>
        <dbReference type="Proteomes" id="UP000283684"/>
    </source>
</evidence>
<gene>
    <name evidence="3" type="ORF">DW988_04510</name>
    <name evidence="2" type="ORF">ERS417307_02633</name>
</gene>
<name>A0A174IKQ8_BACUN</name>
<reference evidence="3 5" key="2">
    <citation type="submission" date="2018-08" db="EMBL/GenBank/DDBJ databases">
        <title>A genome reference for cultivated species of the human gut microbiota.</title>
        <authorList>
            <person name="Zou Y."/>
            <person name="Xue W."/>
            <person name="Luo G."/>
        </authorList>
    </citation>
    <scope>NUCLEOTIDE SEQUENCE [LARGE SCALE GENOMIC DNA]</scope>
    <source>
        <strain evidence="3 5">AM50-4</strain>
    </source>
</reference>